<accession>A0A7M7MAV7</accession>
<dbReference type="GO" id="GO:0005737">
    <property type="term" value="C:cytoplasm"/>
    <property type="evidence" value="ECO:0007669"/>
    <property type="project" value="TreeGrafter"/>
</dbReference>
<dbReference type="GO" id="GO:0032259">
    <property type="term" value="P:methylation"/>
    <property type="evidence" value="ECO:0007669"/>
    <property type="project" value="UniProtKB-KW"/>
</dbReference>
<reference evidence="9" key="1">
    <citation type="submission" date="2021-01" db="UniProtKB">
        <authorList>
            <consortium name="EnsemblMetazoa"/>
        </authorList>
    </citation>
    <scope>IDENTIFICATION</scope>
</reference>
<keyword evidence="3 7" id="KW-0489">Methyltransferase</keyword>
<evidence type="ECO:0000256" key="1">
    <source>
        <dbReference type="ARBA" id="ARBA00012770"/>
    </source>
</evidence>
<proteinExistence type="predicted"/>
<dbReference type="Pfam" id="PF01728">
    <property type="entry name" value="FtsJ"/>
    <property type="match status" value="1"/>
</dbReference>
<evidence type="ECO:0000256" key="3">
    <source>
        <dbReference type="ARBA" id="ARBA00022603"/>
    </source>
</evidence>
<sequence>MFIKVPLPDMSAGSAKWTRESNRQGVCWRPWSRGSTGGSDRVYPPLVTTSAATGAVRDSADCDVWINLRSKYHPPHDRTMSTDILRNDARKLFERVFQISLPEIELTFEDGDRIQQEFFELETELNCVKSMLNDKDPILWRKHTSHCNKASHVSYKLSHVIGQNVPLVTQAFLKFFEILSTHDQDLVPSASLKSFHLCEAPGAFITALEQFLLQKYGSSKEWHWRASTLNPYFEGNSTESTFVDDRLIFETLDNWIFGALGTGNIFSLEFNQEFTQQYDLVTADGSIDCQNCPAEQEMKVLSLFYAETRSALRLLRDGGSFVIKMFTYFHRETRELLHVLCKTFTQVTIRKPSCSRSSNSETYLICVGYKLAIGREIALELDRLVDRSGQLCGSLNYQLSDQFQRTVLDISRSFVQWQTDTIKENVDFFDHMTKRQREKLEISKTMVSDMYISRLHIKKIKPEVEALRQLSCACITKPSLSKGRAWNVVSFEDRGKSNWWKDHAEELFRRLQELHPQVFKNPEQDERVYEHRRVGSISKDDLINAMRVTTGECCSVVTVSKFIEQSLLDLFHMMFPRNRTAGGAHHPPQAVENAEKNEIIVTIDADFSTNEARARFLREVERELEALTSASAHTLLLEVTFSETVSRFAAGLVFLLAYVCDEVEFAATRIDHICFTFSFDQPYDLEPVLAVIQPVREALQNCLPGMTVVEIFPLRTICLSPFFRFLRRCNERYYATNLAAVELLRLVEERSNLNAGRTASLTTSSSFALS</sequence>
<evidence type="ECO:0000313" key="9">
    <source>
        <dbReference type="EnsemblMetazoa" id="XP_022662747"/>
    </source>
</evidence>
<dbReference type="InterPro" id="IPR050851">
    <property type="entry name" value="mRNA_Cap_2O-Ribose_MeTrfase"/>
</dbReference>
<feature type="domain" description="Adrift-type SAM-dependent 2'-O-MTase" evidence="8">
    <location>
        <begin position="166"/>
        <end position="371"/>
    </location>
</feature>
<dbReference type="SUPFAM" id="SSF53335">
    <property type="entry name" value="S-adenosyl-L-methionine-dependent methyltransferases"/>
    <property type="match status" value="1"/>
</dbReference>
<dbReference type="RefSeq" id="XP_022662747.1">
    <property type="nucleotide sequence ID" value="XM_022807012.1"/>
</dbReference>
<dbReference type="PANTHER" id="PTHR16121">
    <property type="entry name" value="CAP-SPECIFIC MRNA (NUCLEOSIDE-2'-O-)-METHYLTRANSFERASE 1-RELATED"/>
    <property type="match status" value="1"/>
</dbReference>
<feature type="binding site" evidence="7">
    <location>
        <position position="284"/>
    </location>
    <ligand>
        <name>S-adenosyl-L-methionine</name>
        <dbReference type="ChEBI" id="CHEBI:59789"/>
    </ligand>
</feature>
<name>A0A7M7MAV7_VARDE</name>
<dbReference type="PANTHER" id="PTHR16121:SF2">
    <property type="entry name" value="CAP-SPECIFIC MRNA (NUCLEOSIDE-2'-O-)-METHYLTRANSFERASE 2"/>
    <property type="match status" value="1"/>
</dbReference>
<keyword evidence="10" id="KW-1185">Reference proteome</keyword>
<keyword evidence="5 7" id="KW-0949">S-adenosyl-L-methionine</keyword>
<evidence type="ECO:0000256" key="4">
    <source>
        <dbReference type="ARBA" id="ARBA00022679"/>
    </source>
</evidence>
<dbReference type="FunCoup" id="A0A7M7MAV7">
    <property type="interactions" value="1924"/>
</dbReference>
<feature type="active site" description="Proton acceptor" evidence="7">
    <location>
        <position position="324"/>
    </location>
</feature>
<dbReference type="AlphaFoldDB" id="A0A7M7MAV7"/>
<protein>
    <recommendedName>
        <fullName evidence="2">Cap-specific mRNA (nucleoside-2'-O-)-methyltransferase 2</fullName>
        <ecNumber evidence="1">2.1.1.296</ecNumber>
    </recommendedName>
</protein>
<dbReference type="EC" id="2.1.1.296" evidence="1"/>
<keyword evidence="4 7" id="KW-0808">Transferase</keyword>
<dbReference type="GO" id="GO:0120550">
    <property type="term" value="F:methyltransferase cap2 activity"/>
    <property type="evidence" value="ECO:0007669"/>
    <property type="project" value="UniProtKB-EC"/>
</dbReference>
<dbReference type="InterPro" id="IPR002877">
    <property type="entry name" value="RNA_MeTrfase_FtsJ_dom"/>
</dbReference>
<dbReference type="OrthoDB" id="429597at2759"/>
<evidence type="ECO:0000313" key="10">
    <source>
        <dbReference type="Proteomes" id="UP000594260"/>
    </source>
</evidence>
<evidence type="ECO:0000256" key="5">
    <source>
        <dbReference type="ARBA" id="ARBA00022691"/>
    </source>
</evidence>
<dbReference type="GO" id="GO:0004483">
    <property type="term" value="F:methyltransferase cap1 activity"/>
    <property type="evidence" value="ECO:0007669"/>
    <property type="project" value="TreeGrafter"/>
</dbReference>
<organism evidence="9 10">
    <name type="scientific">Varroa destructor</name>
    <name type="common">Honeybee mite</name>
    <dbReference type="NCBI Taxonomy" id="109461"/>
    <lineage>
        <taxon>Eukaryota</taxon>
        <taxon>Metazoa</taxon>
        <taxon>Ecdysozoa</taxon>
        <taxon>Arthropoda</taxon>
        <taxon>Chelicerata</taxon>
        <taxon>Arachnida</taxon>
        <taxon>Acari</taxon>
        <taxon>Parasitiformes</taxon>
        <taxon>Mesostigmata</taxon>
        <taxon>Gamasina</taxon>
        <taxon>Dermanyssoidea</taxon>
        <taxon>Varroidae</taxon>
        <taxon>Varroa</taxon>
    </lineage>
</organism>
<dbReference type="Gene3D" id="3.40.50.12760">
    <property type="match status" value="1"/>
</dbReference>
<dbReference type="KEGG" id="vde:111250964"/>
<dbReference type="EnsemblMetazoa" id="XM_022807012">
    <property type="protein sequence ID" value="XP_022662747"/>
    <property type="gene ID" value="LOC111250964"/>
</dbReference>
<comment type="catalytic activity">
    <reaction evidence="6">
        <text>a 5'-end (N(7)-methyl 5'-triphosphoguanosine)-(2'-O-methyl-ribonucleoside)-(ribonucleotide) in mRNA + S-adenosyl-L-methionine = a 5'-end (N(7)-methyl 5'-triphosphoguanosine)-(2'-O-methyl-ribonucleoside)-(2'-O-methyl-ribonucleotide) in mRNA + S-adenosyl-L-homocysteine + H(+)</text>
        <dbReference type="Rhea" id="RHEA:67024"/>
        <dbReference type="Rhea" id="RHEA-COMP:17169"/>
        <dbReference type="Rhea" id="RHEA-COMP:17170"/>
        <dbReference type="ChEBI" id="CHEBI:15378"/>
        <dbReference type="ChEBI" id="CHEBI:57856"/>
        <dbReference type="ChEBI" id="CHEBI:59789"/>
        <dbReference type="ChEBI" id="CHEBI:167612"/>
        <dbReference type="ChEBI" id="CHEBI:167614"/>
        <dbReference type="EC" id="2.1.1.296"/>
    </reaction>
</comment>
<feature type="binding site" evidence="7">
    <location>
        <position position="222"/>
    </location>
    <ligand>
        <name>S-adenosyl-L-methionine</name>
        <dbReference type="ChEBI" id="CHEBI:59789"/>
    </ligand>
</feature>
<dbReference type="PROSITE" id="PS51614">
    <property type="entry name" value="SAM_MT_ADRIFT"/>
    <property type="match status" value="1"/>
</dbReference>
<dbReference type="Proteomes" id="UP000594260">
    <property type="component" value="Unplaced"/>
</dbReference>
<evidence type="ECO:0000256" key="2">
    <source>
        <dbReference type="ARBA" id="ARBA00021134"/>
    </source>
</evidence>
<dbReference type="InParanoid" id="A0A7M7MAV7"/>
<dbReference type="InterPro" id="IPR025807">
    <property type="entry name" value="Adrift-typ_MeTrfase"/>
</dbReference>
<evidence type="ECO:0000256" key="7">
    <source>
        <dbReference type="PROSITE-ProRule" id="PRU00946"/>
    </source>
</evidence>
<dbReference type="InterPro" id="IPR029063">
    <property type="entry name" value="SAM-dependent_MTases_sf"/>
</dbReference>
<dbReference type="GO" id="GO:0005634">
    <property type="term" value="C:nucleus"/>
    <property type="evidence" value="ECO:0007669"/>
    <property type="project" value="UniProtKB-ARBA"/>
</dbReference>
<dbReference type="GeneID" id="111250964"/>
<evidence type="ECO:0000256" key="6">
    <source>
        <dbReference type="ARBA" id="ARBA00049477"/>
    </source>
</evidence>
<dbReference type="GO" id="GO:0006370">
    <property type="term" value="P:7-methylguanosine mRNA capping"/>
    <property type="evidence" value="ECO:0007669"/>
    <property type="project" value="TreeGrafter"/>
</dbReference>
<evidence type="ECO:0000259" key="8">
    <source>
        <dbReference type="PROSITE" id="PS51614"/>
    </source>
</evidence>
<feature type="binding site" evidence="7">
    <location>
        <position position="202"/>
    </location>
    <ligand>
        <name>S-adenosyl-L-methionine</name>
        <dbReference type="ChEBI" id="CHEBI:59789"/>
    </ligand>
</feature>